<keyword evidence="6" id="KW-0503">Monooxygenase</keyword>
<dbReference type="GO" id="GO:0071949">
    <property type="term" value="F:FAD binding"/>
    <property type="evidence" value="ECO:0007669"/>
    <property type="project" value="InterPro"/>
</dbReference>
<feature type="transmembrane region" description="Helical" evidence="8">
    <location>
        <begin position="96"/>
        <end position="120"/>
    </location>
</feature>
<keyword evidence="8" id="KW-1133">Transmembrane helix</keyword>
<evidence type="ECO:0000256" key="5">
    <source>
        <dbReference type="ARBA" id="ARBA00023002"/>
    </source>
</evidence>
<dbReference type="GO" id="GO:0022857">
    <property type="term" value="F:transmembrane transporter activity"/>
    <property type="evidence" value="ECO:0007669"/>
    <property type="project" value="InterPro"/>
</dbReference>
<name>A0A1V6Z1N2_PENNA</name>
<evidence type="ECO:0000256" key="4">
    <source>
        <dbReference type="ARBA" id="ARBA00022827"/>
    </source>
</evidence>
<evidence type="ECO:0000256" key="1">
    <source>
        <dbReference type="ARBA" id="ARBA00004141"/>
    </source>
</evidence>
<dbReference type="EMBL" id="MOOB01000005">
    <property type="protein sequence ID" value="OQE93601.1"/>
    <property type="molecule type" value="Genomic_DNA"/>
</dbReference>
<dbReference type="InterPro" id="IPR036259">
    <property type="entry name" value="MFS_trans_sf"/>
</dbReference>
<dbReference type="Pfam" id="PF01494">
    <property type="entry name" value="FAD_binding_3"/>
    <property type="match status" value="1"/>
</dbReference>
<feature type="compositionally biased region" description="Basic and acidic residues" evidence="7">
    <location>
        <begin position="211"/>
        <end position="228"/>
    </location>
</feature>
<dbReference type="Pfam" id="PF07690">
    <property type="entry name" value="MFS_1"/>
    <property type="match status" value="1"/>
</dbReference>
<dbReference type="CDD" id="cd17325">
    <property type="entry name" value="MFS_MdtG_SLC18_like"/>
    <property type="match status" value="1"/>
</dbReference>
<evidence type="ECO:0000313" key="10">
    <source>
        <dbReference type="EMBL" id="OQE93601.1"/>
    </source>
</evidence>
<feature type="transmembrane region" description="Helical" evidence="8">
    <location>
        <begin position="253"/>
        <end position="276"/>
    </location>
</feature>
<organism evidence="10 11">
    <name type="scientific">Penicillium nalgiovense</name>
    <dbReference type="NCBI Taxonomy" id="60175"/>
    <lineage>
        <taxon>Eukaryota</taxon>
        <taxon>Fungi</taxon>
        <taxon>Dikarya</taxon>
        <taxon>Ascomycota</taxon>
        <taxon>Pezizomycotina</taxon>
        <taxon>Eurotiomycetes</taxon>
        <taxon>Eurotiomycetidae</taxon>
        <taxon>Eurotiales</taxon>
        <taxon>Aspergillaceae</taxon>
        <taxon>Penicillium</taxon>
    </lineage>
</organism>
<comment type="caution">
    <text evidence="10">The sequence shown here is derived from an EMBL/GenBank/DDBJ whole genome shotgun (WGS) entry which is preliminary data.</text>
</comment>
<accession>A0A1V6Z1N2</accession>
<keyword evidence="8" id="KW-0812">Transmembrane</keyword>
<dbReference type="Gene3D" id="3.50.50.60">
    <property type="entry name" value="FAD/NAD(P)-binding domain"/>
    <property type="match status" value="1"/>
</dbReference>
<feature type="transmembrane region" description="Helical" evidence="8">
    <location>
        <begin position="21"/>
        <end position="43"/>
    </location>
</feature>
<dbReference type="STRING" id="60175.A0A1V6Z1N2"/>
<keyword evidence="3" id="KW-0285">Flavoprotein</keyword>
<dbReference type="AlphaFoldDB" id="A0A1V6Z1N2"/>
<feature type="region of interest" description="Disordered" evidence="7">
    <location>
        <begin position="211"/>
        <end position="241"/>
    </location>
</feature>
<dbReference type="SUPFAM" id="SSF51905">
    <property type="entry name" value="FAD/NAD(P)-binding domain"/>
    <property type="match status" value="1"/>
</dbReference>
<evidence type="ECO:0000313" key="11">
    <source>
        <dbReference type="Proteomes" id="UP000191691"/>
    </source>
</evidence>
<dbReference type="PANTHER" id="PTHR13789:SF309">
    <property type="entry name" value="PUTATIVE (AFU_ORTHOLOGUE AFUA_6G14510)-RELATED"/>
    <property type="match status" value="1"/>
</dbReference>
<dbReference type="SUPFAM" id="SSF103473">
    <property type="entry name" value="MFS general substrate transporter"/>
    <property type="match status" value="1"/>
</dbReference>
<evidence type="ECO:0000256" key="3">
    <source>
        <dbReference type="ARBA" id="ARBA00022630"/>
    </source>
</evidence>
<keyword evidence="4" id="KW-0274">FAD</keyword>
<feature type="transmembrane region" description="Helical" evidence="8">
    <location>
        <begin position="63"/>
        <end position="84"/>
    </location>
</feature>
<dbReference type="PANTHER" id="PTHR13789">
    <property type="entry name" value="MONOOXYGENASE"/>
    <property type="match status" value="1"/>
</dbReference>
<protein>
    <recommendedName>
        <fullName evidence="9">Major facilitator superfamily (MFS) profile domain-containing protein</fullName>
    </recommendedName>
</protein>
<evidence type="ECO:0000259" key="9">
    <source>
        <dbReference type="PROSITE" id="PS50850"/>
    </source>
</evidence>
<dbReference type="GO" id="GO:0016020">
    <property type="term" value="C:membrane"/>
    <property type="evidence" value="ECO:0007669"/>
    <property type="project" value="UniProtKB-SubCell"/>
</dbReference>
<comment type="similarity">
    <text evidence="2">Belongs to the paxM FAD-dependent monooxygenase family.</text>
</comment>
<feature type="transmembrane region" description="Helical" evidence="8">
    <location>
        <begin position="360"/>
        <end position="379"/>
    </location>
</feature>
<dbReference type="InterPro" id="IPR011701">
    <property type="entry name" value="MFS"/>
</dbReference>
<feature type="domain" description="Major facilitator superfamily (MFS) profile" evidence="9">
    <location>
        <begin position="29"/>
        <end position="450"/>
    </location>
</feature>
<reference evidence="11" key="1">
    <citation type="journal article" date="2017" name="Nat. Microbiol.">
        <title>Global analysis of biosynthetic gene clusters reveals vast potential of secondary metabolite production in Penicillium species.</title>
        <authorList>
            <person name="Nielsen J.C."/>
            <person name="Grijseels S."/>
            <person name="Prigent S."/>
            <person name="Ji B."/>
            <person name="Dainat J."/>
            <person name="Nielsen K.F."/>
            <person name="Frisvad J.C."/>
            <person name="Workman M."/>
            <person name="Nielsen J."/>
        </authorList>
    </citation>
    <scope>NUCLEOTIDE SEQUENCE [LARGE SCALE GENOMIC DNA]</scope>
    <source>
        <strain evidence="11">IBT 13039</strain>
    </source>
</reference>
<keyword evidence="5" id="KW-0560">Oxidoreductase</keyword>
<feature type="transmembrane region" description="Helical" evidence="8">
    <location>
        <begin position="126"/>
        <end position="144"/>
    </location>
</feature>
<feature type="transmembrane region" description="Helical" evidence="8">
    <location>
        <begin position="296"/>
        <end position="319"/>
    </location>
</feature>
<feature type="transmembrane region" description="Helical" evidence="8">
    <location>
        <begin position="156"/>
        <end position="178"/>
    </location>
</feature>
<feature type="transmembrane region" description="Helical" evidence="8">
    <location>
        <begin position="422"/>
        <end position="439"/>
    </location>
</feature>
<evidence type="ECO:0000256" key="2">
    <source>
        <dbReference type="ARBA" id="ARBA00007992"/>
    </source>
</evidence>
<dbReference type="InterPro" id="IPR050493">
    <property type="entry name" value="FAD-dep_Monooxygenase_BioMet"/>
</dbReference>
<dbReference type="PROSITE" id="PS50850">
    <property type="entry name" value="MFS"/>
    <property type="match status" value="1"/>
</dbReference>
<sequence length="860" mass="94055">MDTMRASSNQQEPWGVRWRSSTYFIVATMAVALLTDMYLYGFLVPILPFVLEHRLGLDVSLTQRISTALLSQTALVMVVASPLIGSHADRSGAKRAWLLFGLAGALVGSLILAVATSLFTLFAGRLIQSVASTGLWVVGFATLADNVPADELGKMYGFVTVAIGVGTSGGPLVAGILFDVGGYWVAWSSVLFVIVFDVILRCLMLERSRETSEPVREDPDGQDPEREALLPPSTDPEPQVSTQAVSEKTGIHFYLCLCGNGRFIGGVVSYFCYAVLTASFDTTLPLHVRDAFHWGSLPAGLLFAAFQGPAVFLSVPVGWLKDRVGTRYPTTIGFALLVPLMWLIGVPGDERFPWAYEEKIGSIIYSVSITCIGIVICLLNGVGMMEATQAVDEIEGENPGIFGPNGGHSVHPMAPILPPQNIAIIGAGIAGIACALALSRELSPFVPNLKITVYERHDVLSTSGGAINLTPVAQRHLAQLGVLDELDRMGPEGGADVDAIELFSMRSGRAIGSISFTDNKGKGFGGYKGRRVMRISLSVAMLTVAERTQNVEIVFGKKVIGGEEFEDRAAVLFQDGTQVVADLIIGCDGVHSAVRTRFVDVGRPAEYTGLSFLQATIDSDSLSSPAHFRTSSLNISRHGSMLASYCDRDCEQVFAAAIVQFSSEALSRYRLEPGQDWATQNRIRCALREEIRDRFGKCAIPCIREIIESKADWMLYPVYQVRPGGRWCLNRVILLGDAAHAMPPRDESAAYALDDAILFSRILASYRSEPLTEAFDAYETLRRDTINRAFKESRRMWERNRDMGSLEGRVKEWMMSFHLKSNEHAREAAWEFDATKMALPTPAPSEDLVSLNSFLRDRTF</sequence>
<comment type="subcellular location">
    <subcellularLocation>
        <location evidence="1">Membrane</location>
        <topology evidence="1">Multi-pass membrane protein</topology>
    </subcellularLocation>
</comment>
<evidence type="ECO:0000256" key="7">
    <source>
        <dbReference type="SAM" id="MobiDB-lite"/>
    </source>
</evidence>
<feature type="transmembrane region" description="Helical" evidence="8">
    <location>
        <begin position="184"/>
        <end position="203"/>
    </location>
</feature>
<keyword evidence="11" id="KW-1185">Reference proteome</keyword>
<keyword evidence="8" id="KW-0472">Membrane</keyword>
<dbReference type="GO" id="GO:0004497">
    <property type="term" value="F:monooxygenase activity"/>
    <property type="evidence" value="ECO:0007669"/>
    <property type="project" value="UniProtKB-KW"/>
</dbReference>
<proteinExistence type="inferred from homology"/>
<dbReference type="Gene3D" id="1.20.1250.20">
    <property type="entry name" value="MFS general substrate transporter like domains"/>
    <property type="match status" value="2"/>
</dbReference>
<dbReference type="InterPro" id="IPR002938">
    <property type="entry name" value="FAD-bd"/>
</dbReference>
<evidence type="ECO:0000256" key="6">
    <source>
        <dbReference type="ARBA" id="ARBA00023033"/>
    </source>
</evidence>
<gene>
    <name evidence="10" type="ORF">PENNAL_c0005G01476</name>
</gene>
<dbReference type="InterPro" id="IPR036188">
    <property type="entry name" value="FAD/NAD-bd_sf"/>
</dbReference>
<dbReference type="PRINTS" id="PR00420">
    <property type="entry name" value="RNGMNOXGNASE"/>
</dbReference>
<evidence type="ECO:0000256" key="8">
    <source>
        <dbReference type="SAM" id="Phobius"/>
    </source>
</evidence>
<dbReference type="Proteomes" id="UP000191691">
    <property type="component" value="Unassembled WGS sequence"/>
</dbReference>
<dbReference type="InterPro" id="IPR020846">
    <property type="entry name" value="MFS_dom"/>
</dbReference>
<feature type="transmembrane region" description="Helical" evidence="8">
    <location>
        <begin position="331"/>
        <end position="348"/>
    </location>
</feature>